<evidence type="ECO:0000256" key="2">
    <source>
        <dbReference type="ARBA" id="ARBA00012916"/>
    </source>
</evidence>
<evidence type="ECO:0000259" key="9">
    <source>
        <dbReference type="PROSITE" id="PS51464"/>
    </source>
</evidence>
<dbReference type="Pfam" id="PF01380">
    <property type="entry name" value="SIS"/>
    <property type="match status" value="2"/>
</dbReference>
<dbReference type="Gene3D" id="3.40.50.10490">
    <property type="entry name" value="Glucose-6-phosphate isomerase like protein, domain 1"/>
    <property type="match status" value="2"/>
</dbReference>
<dbReference type="GO" id="GO:0006047">
    <property type="term" value="P:UDP-N-acetylglucosamine metabolic process"/>
    <property type="evidence" value="ECO:0007669"/>
    <property type="project" value="TreeGrafter"/>
</dbReference>
<evidence type="ECO:0000256" key="1">
    <source>
        <dbReference type="ARBA" id="ARBA00001031"/>
    </source>
</evidence>
<dbReference type="GO" id="GO:0097367">
    <property type="term" value="F:carbohydrate derivative binding"/>
    <property type="evidence" value="ECO:0007669"/>
    <property type="project" value="InterPro"/>
</dbReference>
<keyword evidence="5 10" id="KW-0808">Transferase</keyword>
<evidence type="ECO:0000313" key="10">
    <source>
        <dbReference type="EMBL" id="OGY23542.1"/>
    </source>
</evidence>
<dbReference type="InterPro" id="IPR001347">
    <property type="entry name" value="SIS_dom"/>
</dbReference>
<dbReference type="Gene3D" id="3.60.20.10">
    <property type="entry name" value="Glutamine Phosphoribosylpyrophosphate, subunit 1, domain 1"/>
    <property type="match status" value="1"/>
</dbReference>
<dbReference type="PROSITE" id="PS51464">
    <property type="entry name" value="SIS"/>
    <property type="match status" value="2"/>
</dbReference>
<reference evidence="10 11" key="1">
    <citation type="journal article" date="2016" name="Nat. Commun.">
        <title>Thousands of microbial genomes shed light on interconnected biogeochemical processes in an aquifer system.</title>
        <authorList>
            <person name="Anantharaman K."/>
            <person name="Brown C.T."/>
            <person name="Hug L.A."/>
            <person name="Sharon I."/>
            <person name="Castelle C.J."/>
            <person name="Probst A.J."/>
            <person name="Thomas B.C."/>
            <person name="Singh A."/>
            <person name="Wilkins M.J."/>
            <person name="Karaoz U."/>
            <person name="Brodie E.L."/>
            <person name="Williams K.H."/>
            <person name="Hubbard S.S."/>
            <person name="Banfield J.F."/>
        </authorList>
    </citation>
    <scope>NUCLEOTIDE SEQUENCE [LARGE SCALE GENOMIC DNA]</scope>
</reference>
<accession>A0A1G1W790</accession>
<keyword evidence="6" id="KW-0677">Repeat</keyword>
<comment type="catalytic activity">
    <reaction evidence="1">
        <text>D-fructose 6-phosphate + L-glutamine = D-glucosamine 6-phosphate + L-glutamate</text>
        <dbReference type="Rhea" id="RHEA:13237"/>
        <dbReference type="ChEBI" id="CHEBI:29985"/>
        <dbReference type="ChEBI" id="CHEBI:58359"/>
        <dbReference type="ChEBI" id="CHEBI:58725"/>
        <dbReference type="ChEBI" id="CHEBI:61527"/>
        <dbReference type="EC" id="2.6.1.16"/>
    </reaction>
</comment>
<dbReference type="CDD" id="cd00714">
    <property type="entry name" value="GFAT"/>
    <property type="match status" value="1"/>
</dbReference>
<dbReference type="GO" id="GO:0004360">
    <property type="term" value="F:glutamine-fructose-6-phosphate transaminase (isomerizing) activity"/>
    <property type="evidence" value="ECO:0007669"/>
    <property type="project" value="UniProtKB-EC"/>
</dbReference>
<dbReference type="InterPro" id="IPR035490">
    <property type="entry name" value="GlmS/FrlB_SIS"/>
</dbReference>
<dbReference type="FunFam" id="3.60.20.10:FF:000006">
    <property type="entry name" value="Glutamine--fructose-6-phosphate aminotransferase [isomerizing]"/>
    <property type="match status" value="1"/>
</dbReference>
<dbReference type="PANTHER" id="PTHR10937">
    <property type="entry name" value="GLUCOSAMINE--FRUCTOSE-6-PHOSPHATE AMINOTRANSFERASE, ISOMERIZING"/>
    <property type="match status" value="1"/>
</dbReference>
<evidence type="ECO:0000259" key="8">
    <source>
        <dbReference type="PROSITE" id="PS51278"/>
    </source>
</evidence>
<dbReference type="NCBIfam" id="NF001484">
    <property type="entry name" value="PRK00331.1"/>
    <property type="match status" value="1"/>
</dbReference>
<dbReference type="PANTHER" id="PTHR10937:SF0">
    <property type="entry name" value="GLUTAMINE--FRUCTOSE-6-PHOSPHATE TRANSAMINASE (ISOMERIZING)"/>
    <property type="match status" value="1"/>
</dbReference>
<comment type="caution">
    <text evidence="10">The sequence shown here is derived from an EMBL/GenBank/DDBJ whole genome shotgun (WGS) entry which is preliminary data.</text>
</comment>
<dbReference type="SUPFAM" id="SSF56235">
    <property type="entry name" value="N-terminal nucleophile aminohydrolases (Ntn hydrolases)"/>
    <property type="match status" value="1"/>
</dbReference>
<dbReference type="NCBIfam" id="TIGR01135">
    <property type="entry name" value="glmS"/>
    <property type="match status" value="1"/>
</dbReference>
<dbReference type="EMBL" id="MHCQ01000042">
    <property type="protein sequence ID" value="OGY23542.1"/>
    <property type="molecule type" value="Genomic_DNA"/>
</dbReference>
<dbReference type="InterPro" id="IPR005855">
    <property type="entry name" value="GFAT"/>
</dbReference>
<gene>
    <name evidence="10" type="ORF">A2Y57_01640</name>
</gene>
<dbReference type="AlphaFoldDB" id="A0A1G1W790"/>
<dbReference type="InterPro" id="IPR047084">
    <property type="entry name" value="GFAT_N"/>
</dbReference>
<evidence type="ECO:0000313" key="11">
    <source>
        <dbReference type="Proteomes" id="UP000177103"/>
    </source>
</evidence>
<organism evidence="10 11">
    <name type="scientific">Candidatus Woykebacteria bacterium RBG_13_40_7b</name>
    <dbReference type="NCBI Taxonomy" id="1802594"/>
    <lineage>
        <taxon>Bacteria</taxon>
        <taxon>Candidatus Woykeibacteriota</taxon>
    </lineage>
</organism>
<name>A0A1G1W790_9BACT</name>
<keyword evidence="4 10" id="KW-0032">Aminotransferase</keyword>
<dbReference type="EC" id="2.6.1.16" evidence="2"/>
<dbReference type="GO" id="GO:0006002">
    <property type="term" value="P:fructose 6-phosphate metabolic process"/>
    <property type="evidence" value="ECO:0007669"/>
    <property type="project" value="TreeGrafter"/>
</dbReference>
<dbReference type="InterPro" id="IPR046348">
    <property type="entry name" value="SIS_dom_sf"/>
</dbReference>
<dbReference type="InterPro" id="IPR035466">
    <property type="entry name" value="GlmS/AgaS_SIS"/>
</dbReference>
<protein>
    <recommendedName>
        <fullName evidence="3">Glutamine--fructose-6-phosphate aminotransferase [isomerizing]</fullName>
        <ecNumber evidence="2">2.6.1.16</ecNumber>
    </recommendedName>
</protein>
<dbReference type="Pfam" id="PF13522">
    <property type="entry name" value="GATase_6"/>
    <property type="match status" value="1"/>
</dbReference>
<feature type="domain" description="SIS" evidence="9">
    <location>
        <begin position="273"/>
        <end position="412"/>
    </location>
</feature>
<dbReference type="PROSITE" id="PS51278">
    <property type="entry name" value="GATASE_TYPE_2"/>
    <property type="match status" value="1"/>
</dbReference>
<dbReference type="CDD" id="cd05008">
    <property type="entry name" value="SIS_GlmS_GlmD_1"/>
    <property type="match status" value="1"/>
</dbReference>
<dbReference type="InterPro" id="IPR017932">
    <property type="entry name" value="GATase_2_dom"/>
</dbReference>
<dbReference type="InterPro" id="IPR029055">
    <property type="entry name" value="Ntn_hydrolases_N"/>
</dbReference>
<evidence type="ECO:0000256" key="6">
    <source>
        <dbReference type="ARBA" id="ARBA00022737"/>
    </source>
</evidence>
<feature type="domain" description="SIS" evidence="9">
    <location>
        <begin position="439"/>
        <end position="575"/>
    </location>
</feature>
<sequence>MCGIFGFVGNRKEVAKIVLEGLKTLEYRGYDSWGIAVASGPEKKIVVEKHVGKIGEAKVNLPSSNFGIGHTRWATHGGVTKQNAHPHLDCTGQLALVHNGIVENFQKLKKELKIKGHKFVSETDTEIIVHLIEEELRLKPLKDAVREAFLKLTGLNAIVVLADGQLVVAKTGTPLVLGFGKKEFFVSSDAAALLPHTRNVYFIEDGQLAQIGQDGIEVFTLSGKKVAIETQKLTWKTSEVDLGKYKYFIEKEVYEQPEIIAKIAINNSESKKFAELVKDAYGTFFVACGSASYAALCGTYLFSKVAKKHVNFSIGSEFNYLEGYIHKGTLVIPISQSGESIDVIEPVIRAKKKGAKIAAIVNVLGSTLYREADFNLLLPAGPEKAVVATKSLTAMIATLIQIAFTLVGKEESAKKLLLAAAKNVENILQGKELEKIKKLAKFLKDKEHVYIIGRGISYPSALEATLKLKEASYVHAEGFAGGELKHGVIALISKGTPCIVFAPKDETYEAIISNAAEVKARGGYIIGISPKNNEVFDFWITTADLAEATMLSQIVIAQLLAYFIAIGKGLDPDKPRNLAKSVTVR</sequence>
<evidence type="ECO:0000256" key="3">
    <source>
        <dbReference type="ARBA" id="ARBA00016090"/>
    </source>
</evidence>
<evidence type="ECO:0000256" key="7">
    <source>
        <dbReference type="ARBA" id="ARBA00022962"/>
    </source>
</evidence>
<feature type="domain" description="Glutamine amidotransferase type-2" evidence="8">
    <location>
        <begin position="2"/>
        <end position="214"/>
    </location>
</feature>
<proteinExistence type="predicted"/>
<dbReference type="SUPFAM" id="SSF53697">
    <property type="entry name" value="SIS domain"/>
    <property type="match status" value="1"/>
</dbReference>
<dbReference type="Proteomes" id="UP000177103">
    <property type="component" value="Unassembled WGS sequence"/>
</dbReference>
<keyword evidence="7" id="KW-0315">Glutamine amidotransferase</keyword>
<evidence type="ECO:0000256" key="5">
    <source>
        <dbReference type="ARBA" id="ARBA00022679"/>
    </source>
</evidence>
<dbReference type="CDD" id="cd05009">
    <property type="entry name" value="SIS_GlmS_GlmD_2"/>
    <property type="match status" value="1"/>
</dbReference>
<evidence type="ECO:0000256" key="4">
    <source>
        <dbReference type="ARBA" id="ARBA00022576"/>
    </source>
</evidence>
<dbReference type="GO" id="GO:0006487">
    <property type="term" value="P:protein N-linked glycosylation"/>
    <property type="evidence" value="ECO:0007669"/>
    <property type="project" value="TreeGrafter"/>
</dbReference>